<accession>A0A0E9X4H4</accession>
<dbReference type="EMBL" id="GBXM01011984">
    <property type="protein sequence ID" value="JAH96593.1"/>
    <property type="molecule type" value="Transcribed_RNA"/>
</dbReference>
<reference evidence="1" key="2">
    <citation type="journal article" date="2015" name="Fish Shellfish Immunol.">
        <title>Early steps in the European eel (Anguilla anguilla)-Vibrio vulnificus interaction in the gills: Role of the RtxA13 toxin.</title>
        <authorList>
            <person name="Callol A."/>
            <person name="Pajuelo D."/>
            <person name="Ebbesson L."/>
            <person name="Teles M."/>
            <person name="MacKenzie S."/>
            <person name="Amaro C."/>
        </authorList>
    </citation>
    <scope>NUCLEOTIDE SEQUENCE</scope>
</reference>
<proteinExistence type="predicted"/>
<sequence length="115" mass="13711">MRLTNQLKPNTVQTQTSAALKPEIRVNQIIKQTKDAYLEHWNNETKTQNKLNCYLALNREYNLAEYHFSVRDTKQRQILTKYRLSDHTLAIEKGRHKKHGYPKKNVYVVTARQER</sequence>
<reference evidence="1" key="1">
    <citation type="submission" date="2014-11" db="EMBL/GenBank/DDBJ databases">
        <authorList>
            <person name="Amaro Gonzalez C."/>
        </authorList>
    </citation>
    <scope>NUCLEOTIDE SEQUENCE</scope>
</reference>
<dbReference type="AlphaFoldDB" id="A0A0E9X4H4"/>
<name>A0A0E9X4H4_ANGAN</name>
<organism evidence="1">
    <name type="scientific">Anguilla anguilla</name>
    <name type="common">European freshwater eel</name>
    <name type="synonym">Muraena anguilla</name>
    <dbReference type="NCBI Taxonomy" id="7936"/>
    <lineage>
        <taxon>Eukaryota</taxon>
        <taxon>Metazoa</taxon>
        <taxon>Chordata</taxon>
        <taxon>Craniata</taxon>
        <taxon>Vertebrata</taxon>
        <taxon>Euteleostomi</taxon>
        <taxon>Actinopterygii</taxon>
        <taxon>Neopterygii</taxon>
        <taxon>Teleostei</taxon>
        <taxon>Anguilliformes</taxon>
        <taxon>Anguillidae</taxon>
        <taxon>Anguilla</taxon>
    </lineage>
</organism>
<evidence type="ECO:0000313" key="1">
    <source>
        <dbReference type="EMBL" id="JAH96593.1"/>
    </source>
</evidence>
<protein>
    <submittedName>
        <fullName evidence="1">Uncharacterized protein</fullName>
    </submittedName>
</protein>